<accession>A0A6C0KN25</accession>
<evidence type="ECO:0000313" key="2">
    <source>
        <dbReference type="EMBL" id="QHU18157.1"/>
    </source>
</evidence>
<evidence type="ECO:0000256" key="1">
    <source>
        <dbReference type="SAM" id="Phobius"/>
    </source>
</evidence>
<name>A0A6C0KN25_9ZZZZ</name>
<feature type="transmembrane region" description="Helical" evidence="1">
    <location>
        <begin position="111"/>
        <end position="135"/>
    </location>
</feature>
<dbReference type="EMBL" id="MN740925">
    <property type="protein sequence ID" value="QHU18157.1"/>
    <property type="molecule type" value="Genomic_DNA"/>
</dbReference>
<keyword evidence="1" id="KW-0472">Membrane</keyword>
<keyword evidence="1" id="KW-0812">Transmembrane</keyword>
<protein>
    <submittedName>
        <fullName evidence="2">Uncharacterized protein</fullName>
    </submittedName>
</protein>
<dbReference type="AlphaFoldDB" id="A0A6C0KN25"/>
<feature type="transmembrane region" description="Helical" evidence="1">
    <location>
        <begin position="141"/>
        <end position="162"/>
    </location>
</feature>
<sequence>MAAPSYDYVFPAADSIAAQQAIGSATIDPTSLMNQISTSEAGNLYDSLNTAAGNSSQALTYGMYMYRNKTISDIASDLTKKNLSVNNGASDTYARQGEIDEWQAQNKLDTFFFLQCLFLYLTSVIILIFLQRFGIIPSSTIQMFIALFTIVLIGILWNRAYYTSQLRDKRYWNRRYLGLKDGGVYKAQSCSSSS</sequence>
<reference evidence="2" key="1">
    <citation type="journal article" date="2020" name="Nature">
        <title>Giant virus diversity and host interactions through global metagenomics.</title>
        <authorList>
            <person name="Schulz F."/>
            <person name="Roux S."/>
            <person name="Paez-Espino D."/>
            <person name="Jungbluth S."/>
            <person name="Walsh D.A."/>
            <person name="Denef V.J."/>
            <person name="McMahon K.D."/>
            <person name="Konstantinidis K.T."/>
            <person name="Eloe-Fadrosh E.A."/>
            <person name="Kyrpides N.C."/>
            <person name="Woyke T."/>
        </authorList>
    </citation>
    <scope>NUCLEOTIDE SEQUENCE</scope>
    <source>
        <strain evidence="2">GVMAG-S-3300013006-138</strain>
    </source>
</reference>
<organism evidence="2">
    <name type="scientific">viral metagenome</name>
    <dbReference type="NCBI Taxonomy" id="1070528"/>
    <lineage>
        <taxon>unclassified sequences</taxon>
        <taxon>metagenomes</taxon>
        <taxon>organismal metagenomes</taxon>
    </lineage>
</organism>
<proteinExistence type="predicted"/>
<keyword evidence="1" id="KW-1133">Transmembrane helix</keyword>